<evidence type="ECO:0000259" key="10">
    <source>
        <dbReference type="PROSITE" id="PS51123"/>
    </source>
</evidence>
<dbReference type="InterPro" id="IPR006664">
    <property type="entry name" value="OMP_bac"/>
</dbReference>
<name>A0ABT3ZM77_9BURK</name>
<organism evidence="11 12">
    <name type="scientific">Robbsia betulipollinis</name>
    <dbReference type="NCBI Taxonomy" id="2981849"/>
    <lineage>
        <taxon>Bacteria</taxon>
        <taxon>Pseudomonadati</taxon>
        <taxon>Pseudomonadota</taxon>
        <taxon>Betaproteobacteria</taxon>
        <taxon>Burkholderiales</taxon>
        <taxon>Burkholderiaceae</taxon>
        <taxon>Robbsia</taxon>
    </lineage>
</organism>
<dbReference type="Gene3D" id="3.30.1330.60">
    <property type="entry name" value="OmpA-like domain"/>
    <property type="match status" value="1"/>
</dbReference>
<dbReference type="Pfam" id="PF00691">
    <property type="entry name" value="OmpA"/>
    <property type="match status" value="1"/>
</dbReference>
<comment type="caution">
    <text evidence="11">The sequence shown here is derived from an EMBL/GenBank/DDBJ whole genome shotgun (WGS) entry which is preliminary data.</text>
</comment>
<dbReference type="SUPFAM" id="SSF103088">
    <property type="entry name" value="OmpA-like"/>
    <property type="match status" value="1"/>
</dbReference>
<protein>
    <recommendedName>
        <fullName evidence="8">Peptidoglycan-associated lipoprotein</fullName>
        <shortName evidence="8">PAL</shortName>
    </recommendedName>
</protein>
<accession>A0ABT3ZM77</accession>
<dbReference type="InterPro" id="IPR039001">
    <property type="entry name" value="Pal"/>
</dbReference>
<reference evidence="11" key="1">
    <citation type="submission" date="2022-11" db="EMBL/GenBank/DDBJ databases">
        <title>Robbsia betulipollinis sp. nov., isolated from pollen of birch (Betula pendula).</title>
        <authorList>
            <person name="Shi H."/>
            <person name="Ambika Manirajan B."/>
            <person name="Ratering S."/>
            <person name="Geissler-Plaum R."/>
            <person name="Schnell S."/>
        </authorList>
    </citation>
    <scope>NUCLEOTIDE SEQUENCE</scope>
    <source>
        <strain evidence="11">Bb-Pol-6</strain>
    </source>
</reference>
<dbReference type="InterPro" id="IPR050330">
    <property type="entry name" value="Bact_OuterMem_StrucFunc"/>
</dbReference>
<evidence type="ECO:0000256" key="1">
    <source>
        <dbReference type="ARBA" id="ARBA00022618"/>
    </source>
</evidence>
<dbReference type="PANTHER" id="PTHR30329:SF21">
    <property type="entry name" value="LIPOPROTEIN YIAD-RELATED"/>
    <property type="match status" value="1"/>
</dbReference>
<dbReference type="InterPro" id="IPR014169">
    <property type="entry name" value="Pal_lipo_C"/>
</dbReference>
<keyword evidence="2 8" id="KW-0732">Signal</keyword>
<dbReference type="RefSeq" id="WP_267847381.1">
    <property type="nucleotide sequence ID" value="NZ_JAPMXC010000001.1"/>
</dbReference>
<evidence type="ECO:0000256" key="7">
    <source>
        <dbReference type="ARBA" id="ARBA00023306"/>
    </source>
</evidence>
<dbReference type="NCBIfam" id="TIGR02802">
    <property type="entry name" value="Pal_lipo"/>
    <property type="match status" value="1"/>
</dbReference>
<evidence type="ECO:0000313" key="11">
    <source>
        <dbReference type="EMBL" id="MCY0387653.1"/>
    </source>
</evidence>
<sequence length="171" mass="18484">MVRELRGILAVSLVGLLAACHSGVKLDKDANGNGAGAGYGTQPNPNAVSQVNVDPLNDPNSPLAKRSVYFDFNSYAVSDQYQSLLQQHAEYLKAHPERHVLIQGNTDQRGSSEYNLALGQKRATAVQRTLETLGVPASQTEAVSLGKEKPMAEGTDEDAYAQNRRADLNYQ</sequence>
<dbReference type="PROSITE" id="PS51257">
    <property type="entry name" value="PROKAR_LIPOPROTEIN"/>
    <property type="match status" value="1"/>
</dbReference>
<dbReference type="InterPro" id="IPR036737">
    <property type="entry name" value="OmpA-like_sf"/>
</dbReference>
<keyword evidence="7 8" id="KW-0131">Cell cycle</keyword>
<comment type="similarity">
    <text evidence="8">Belongs to the Pal lipoprotein family.</text>
</comment>
<keyword evidence="4 8" id="KW-0564">Palmitate</keyword>
<evidence type="ECO:0000256" key="6">
    <source>
        <dbReference type="ARBA" id="ARBA00023288"/>
    </source>
</evidence>
<feature type="domain" description="OmpA-like" evidence="10">
    <location>
        <begin position="57"/>
        <end position="171"/>
    </location>
</feature>
<dbReference type="HAMAP" id="MF_02204">
    <property type="entry name" value="Pal"/>
    <property type="match status" value="1"/>
</dbReference>
<evidence type="ECO:0000313" key="12">
    <source>
        <dbReference type="Proteomes" id="UP001082899"/>
    </source>
</evidence>
<evidence type="ECO:0000256" key="3">
    <source>
        <dbReference type="ARBA" id="ARBA00023136"/>
    </source>
</evidence>
<keyword evidence="1 8" id="KW-0132">Cell division</keyword>
<comment type="subcellular location">
    <subcellularLocation>
        <location evidence="8">Cell outer membrane</location>
        <topology evidence="8">Lipid-anchor</topology>
    </subcellularLocation>
</comment>
<feature type="region of interest" description="Disordered" evidence="9">
    <location>
        <begin position="35"/>
        <end position="60"/>
    </location>
</feature>
<feature type="compositionally biased region" description="Polar residues" evidence="9">
    <location>
        <begin position="41"/>
        <end position="52"/>
    </location>
</feature>
<dbReference type="InterPro" id="IPR006665">
    <property type="entry name" value="OmpA-like"/>
</dbReference>
<evidence type="ECO:0000256" key="5">
    <source>
        <dbReference type="ARBA" id="ARBA00023237"/>
    </source>
</evidence>
<dbReference type="PANTHER" id="PTHR30329">
    <property type="entry name" value="STATOR ELEMENT OF FLAGELLAR MOTOR COMPLEX"/>
    <property type="match status" value="1"/>
</dbReference>
<dbReference type="Proteomes" id="UP001082899">
    <property type="component" value="Unassembled WGS sequence"/>
</dbReference>
<evidence type="ECO:0000256" key="2">
    <source>
        <dbReference type="ARBA" id="ARBA00022729"/>
    </source>
</evidence>
<keyword evidence="6 8" id="KW-0449">Lipoprotein</keyword>
<dbReference type="PROSITE" id="PS51123">
    <property type="entry name" value="OMPA_2"/>
    <property type="match status" value="1"/>
</dbReference>
<evidence type="ECO:0000256" key="8">
    <source>
        <dbReference type="HAMAP-Rule" id="MF_02204"/>
    </source>
</evidence>
<keyword evidence="3 8" id="KW-0472">Membrane</keyword>
<gene>
    <name evidence="8 11" type="primary">pal</name>
    <name evidence="11" type="ORF">OVY01_10495</name>
</gene>
<comment type="function">
    <text evidence="8">Part of the Tol-Pal system, which plays a role in outer membrane invagination during cell division and is important for maintaining outer membrane integrity.</text>
</comment>
<feature type="region of interest" description="Disordered" evidence="9">
    <location>
        <begin position="140"/>
        <end position="171"/>
    </location>
</feature>
<evidence type="ECO:0000256" key="4">
    <source>
        <dbReference type="ARBA" id="ARBA00023139"/>
    </source>
</evidence>
<dbReference type="CDD" id="cd07185">
    <property type="entry name" value="OmpA_C-like"/>
    <property type="match status" value="1"/>
</dbReference>
<dbReference type="PRINTS" id="PR01021">
    <property type="entry name" value="OMPADOMAIN"/>
</dbReference>
<comment type="subunit">
    <text evidence="8">The Tol-Pal system is composed of five core proteins: the inner membrane proteins TolA, TolQ and TolR, the periplasmic protein TolB and the outer membrane protein Pal. They form a network linking the inner and outer membranes and the peptidoglycan layer.</text>
</comment>
<dbReference type="EMBL" id="JAPMXC010000001">
    <property type="protein sequence ID" value="MCY0387653.1"/>
    <property type="molecule type" value="Genomic_DNA"/>
</dbReference>
<evidence type="ECO:0000256" key="9">
    <source>
        <dbReference type="SAM" id="MobiDB-lite"/>
    </source>
</evidence>
<proteinExistence type="inferred from homology"/>
<keyword evidence="5 8" id="KW-0998">Cell outer membrane</keyword>
<keyword evidence="12" id="KW-1185">Reference proteome</keyword>